<dbReference type="SMART" id="SM00342">
    <property type="entry name" value="HTH_ARAC"/>
    <property type="match status" value="1"/>
</dbReference>
<dbReference type="Pfam" id="PF12833">
    <property type="entry name" value="HTH_18"/>
    <property type="match status" value="1"/>
</dbReference>
<dbReference type="RefSeq" id="WP_015075608.1">
    <property type="nucleotide sequence ID" value="NC_019425.2"/>
</dbReference>
<dbReference type="eggNOG" id="COG2207">
    <property type="taxonomic scope" value="Bacteria"/>
</dbReference>
<dbReference type="GO" id="GO:0003700">
    <property type="term" value="F:DNA-binding transcription factor activity"/>
    <property type="evidence" value="ECO:0007669"/>
    <property type="project" value="InterPro"/>
</dbReference>
<keyword evidence="1" id="KW-0805">Transcription regulation</keyword>
<dbReference type="InterPro" id="IPR037923">
    <property type="entry name" value="HTH-like"/>
</dbReference>
<dbReference type="Proteomes" id="UP000000212">
    <property type="component" value="Chromosome"/>
</dbReference>
<keyword evidence="6" id="KW-1185">Reference proteome</keyword>
<evidence type="ECO:0000313" key="5">
    <source>
        <dbReference type="EMBL" id="CCO10163.2"/>
    </source>
</evidence>
<keyword evidence="2" id="KW-0238">DNA-binding</keyword>
<dbReference type="PROSITE" id="PS00041">
    <property type="entry name" value="HTH_ARAC_FAMILY_1"/>
    <property type="match status" value="1"/>
</dbReference>
<dbReference type="InterPro" id="IPR003313">
    <property type="entry name" value="AraC-bd"/>
</dbReference>
<dbReference type="GO" id="GO:0043565">
    <property type="term" value="F:sequence-specific DNA binding"/>
    <property type="evidence" value="ECO:0007669"/>
    <property type="project" value="InterPro"/>
</dbReference>
<evidence type="ECO:0000256" key="1">
    <source>
        <dbReference type="ARBA" id="ARBA00023015"/>
    </source>
</evidence>
<dbReference type="Gene3D" id="1.10.10.60">
    <property type="entry name" value="Homeodomain-like"/>
    <property type="match status" value="2"/>
</dbReference>
<dbReference type="InterPro" id="IPR014710">
    <property type="entry name" value="RmlC-like_jellyroll"/>
</dbReference>
<gene>
    <name evidence="5" type="ORF">BN424_699</name>
</gene>
<dbReference type="InterPro" id="IPR020449">
    <property type="entry name" value="Tscrpt_reg_AraC-type_HTH"/>
</dbReference>
<dbReference type="PANTHER" id="PTHR43280">
    <property type="entry name" value="ARAC-FAMILY TRANSCRIPTIONAL REGULATOR"/>
    <property type="match status" value="1"/>
</dbReference>
<name>K8EEE7_CARML</name>
<feature type="domain" description="HTH araC/xylS-type" evidence="4">
    <location>
        <begin position="189"/>
        <end position="287"/>
    </location>
</feature>
<dbReference type="eggNOG" id="COG1917">
    <property type="taxonomic scope" value="Bacteria"/>
</dbReference>
<sequence>MGVYLEIPELNEHFLFRSFVNEGDILVYPHWHKEIEIIYVKEGNVNIGVNDVPIQLKRNDIYFINGGDVHYFLASPESERIVIQFDLSFFQDISSLEKTSKEMRNLFSSIVQASSLWSQEVADQMRQLLMTVHEENNERKSGYRYVIKAKMFEMLAILSREVPQNENWNDQVREEISSTKQMENLERLDKIFMYIEAHYQDTITLNDISAYMGFSSFYFTKFFKKNTGTTFIQFLTEYRLNKAKWILLNEDATVTEVAERTGFSSVKTFHHQFKDLMGISPLKYKKTISGNN</sequence>
<dbReference type="STRING" id="1234679.BN424_699"/>
<dbReference type="InterPro" id="IPR009057">
    <property type="entry name" value="Homeodomain-like_sf"/>
</dbReference>
<reference evidence="6" key="1">
    <citation type="journal article" date="2013" name="Genome Announc.">
        <title>Complete Chromosome Sequence of Carnobacterium maltaromaticum LMA 28.</title>
        <authorList>
            <person name="Cailliez-Grimal C."/>
            <person name="Chaillou S."/>
            <person name="Anba-Mondoloni J."/>
            <person name="Loux V."/>
            <person name="Afzal M.I."/>
            <person name="Rahman A."/>
            <person name="Kergourlay G."/>
            <person name="Champomier-Verges M.C."/>
            <person name="Zagorec M."/>
            <person name="Dalgaard P."/>
            <person name="Leisner J.J."/>
            <person name="Prevost H."/>
            <person name="Revol-Junelles A.M."/>
            <person name="Borges F."/>
        </authorList>
    </citation>
    <scope>NUCLEOTIDE SEQUENCE</scope>
    <source>
        <strain evidence="6">LMA28</strain>
    </source>
</reference>
<dbReference type="InterPro" id="IPR018062">
    <property type="entry name" value="HTH_AraC-typ_CS"/>
</dbReference>
<protein>
    <submittedName>
        <fullName evidence="5">AraC-like ligand binding domain protein</fullName>
    </submittedName>
</protein>
<organism evidence="5 6">
    <name type="scientific">Carnobacterium maltaromaticum LMA28</name>
    <dbReference type="NCBI Taxonomy" id="1234679"/>
    <lineage>
        <taxon>Bacteria</taxon>
        <taxon>Bacillati</taxon>
        <taxon>Bacillota</taxon>
        <taxon>Bacilli</taxon>
        <taxon>Lactobacillales</taxon>
        <taxon>Carnobacteriaceae</taxon>
        <taxon>Carnobacterium</taxon>
    </lineage>
</organism>
<dbReference type="Pfam" id="PF02311">
    <property type="entry name" value="AraC_binding"/>
    <property type="match status" value="1"/>
</dbReference>
<evidence type="ECO:0000256" key="2">
    <source>
        <dbReference type="ARBA" id="ARBA00023125"/>
    </source>
</evidence>
<accession>K8EEE7</accession>
<proteinExistence type="predicted"/>
<dbReference type="PANTHER" id="PTHR43280:SF28">
    <property type="entry name" value="HTH-TYPE TRANSCRIPTIONAL ACTIVATOR RHAS"/>
    <property type="match status" value="1"/>
</dbReference>
<dbReference type="HOGENOM" id="CLU_000445_88_3_9"/>
<dbReference type="SUPFAM" id="SSF51215">
    <property type="entry name" value="Regulatory protein AraC"/>
    <property type="match status" value="1"/>
</dbReference>
<dbReference type="SUPFAM" id="SSF46689">
    <property type="entry name" value="Homeodomain-like"/>
    <property type="match status" value="2"/>
</dbReference>
<evidence type="ECO:0000313" key="6">
    <source>
        <dbReference type="Proteomes" id="UP000000212"/>
    </source>
</evidence>
<keyword evidence="3" id="KW-0804">Transcription</keyword>
<dbReference type="Gene3D" id="2.60.120.10">
    <property type="entry name" value="Jelly Rolls"/>
    <property type="match status" value="1"/>
</dbReference>
<dbReference type="KEGG" id="cml:BN424_699"/>
<dbReference type="InterPro" id="IPR018060">
    <property type="entry name" value="HTH_AraC"/>
</dbReference>
<evidence type="ECO:0000256" key="3">
    <source>
        <dbReference type="ARBA" id="ARBA00023163"/>
    </source>
</evidence>
<dbReference type="PROSITE" id="PS01124">
    <property type="entry name" value="HTH_ARAC_FAMILY_2"/>
    <property type="match status" value="1"/>
</dbReference>
<dbReference type="EMBL" id="HE999757">
    <property type="protein sequence ID" value="CCO10163.2"/>
    <property type="molecule type" value="Genomic_DNA"/>
</dbReference>
<dbReference type="PRINTS" id="PR00032">
    <property type="entry name" value="HTHARAC"/>
</dbReference>
<dbReference type="AlphaFoldDB" id="K8EEE7"/>
<evidence type="ECO:0000259" key="4">
    <source>
        <dbReference type="PROSITE" id="PS01124"/>
    </source>
</evidence>
<dbReference type="OrthoDB" id="2713997at2"/>